<dbReference type="PROSITE" id="PS50011">
    <property type="entry name" value="PROTEIN_KINASE_DOM"/>
    <property type="match status" value="1"/>
</dbReference>
<feature type="compositionally biased region" description="Polar residues" evidence="11">
    <location>
        <begin position="211"/>
        <end position="223"/>
    </location>
</feature>
<dbReference type="Gene3D" id="1.10.510.10">
    <property type="entry name" value="Transferase(Phosphotransferase) domain 1"/>
    <property type="match status" value="1"/>
</dbReference>
<dbReference type="AlphaFoldDB" id="A0A5J4Z507"/>
<dbReference type="InterPro" id="IPR000719">
    <property type="entry name" value="Prot_kinase_dom"/>
</dbReference>
<comment type="caution">
    <text evidence="13">The sequence shown here is derived from an EMBL/GenBank/DDBJ whole genome shotgun (WGS) entry which is preliminary data.</text>
</comment>
<evidence type="ECO:0000256" key="4">
    <source>
        <dbReference type="ARBA" id="ARBA00022840"/>
    </source>
</evidence>
<reference evidence="14" key="1">
    <citation type="journal article" date="2019" name="Nat. Commun.">
        <title>Expansion of phycobilisome linker gene families in mesophilic red algae.</title>
        <authorList>
            <person name="Lee J."/>
            <person name="Kim D."/>
            <person name="Bhattacharya D."/>
            <person name="Yoon H.S."/>
        </authorList>
    </citation>
    <scope>NUCLEOTIDE SEQUENCE [LARGE SCALE GENOMIC DNA]</scope>
    <source>
        <strain evidence="14">CCMP 1328</strain>
    </source>
</reference>
<dbReference type="EMBL" id="VRMN01000001">
    <property type="protein sequence ID" value="KAA8498310.1"/>
    <property type="molecule type" value="Genomic_DNA"/>
</dbReference>
<keyword evidence="1" id="KW-0808">Transferase</keyword>
<comment type="catalytic activity">
    <reaction evidence="7">
        <text>L-seryl-[protein] + ATP = O-phospho-L-seryl-[protein] + ADP + H(+)</text>
        <dbReference type="Rhea" id="RHEA:17989"/>
        <dbReference type="Rhea" id="RHEA-COMP:9863"/>
        <dbReference type="Rhea" id="RHEA-COMP:11604"/>
        <dbReference type="ChEBI" id="CHEBI:15378"/>
        <dbReference type="ChEBI" id="CHEBI:29999"/>
        <dbReference type="ChEBI" id="CHEBI:30616"/>
        <dbReference type="ChEBI" id="CHEBI:83421"/>
        <dbReference type="ChEBI" id="CHEBI:456216"/>
        <dbReference type="EC" id="2.7.12.2"/>
    </reaction>
</comment>
<dbReference type="PROSITE" id="PS00107">
    <property type="entry name" value="PROTEIN_KINASE_ATP"/>
    <property type="match status" value="1"/>
</dbReference>
<keyword evidence="2 10" id="KW-0547">Nucleotide-binding</keyword>
<evidence type="ECO:0000256" key="11">
    <source>
        <dbReference type="SAM" id="MobiDB-lite"/>
    </source>
</evidence>
<evidence type="ECO:0000256" key="6">
    <source>
        <dbReference type="ARBA" id="ARBA00038999"/>
    </source>
</evidence>
<feature type="binding site" evidence="10">
    <location>
        <position position="424"/>
    </location>
    <ligand>
        <name>ATP</name>
        <dbReference type="ChEBI" id="CHEBI:30616"/>
    </ligand>
</feature>
<protein>
    <recommendedName>
        <fullName evidence="6">mitogen-activated protein kinase kinase</fullName>
        <ecNumber evidence="6">2.7.12.2</ecNumber>
    </recommendedName>
</protein>
<dbReference type="GO" id="GO:0004708">
    <property type="term" value="F:MAP kinase kinase activity"/>
    <property type="evidence" value="ECO:0007669"/>
    <property type="project" value="UniProtKB-EC"/>
</dbReference>
<evidence type="ECO:0000256" key="9">
    <source>
        <dbReference type="ARBA" id="ARBA00051693"/>
    </source>
</evidence>
<name>A0A5J4Z507_PORPP</name>
<evidence type="ECO:0000313" key="13">
    <source>
        <dbReference type="EMBL" id="KAA8498310.1"/>
    </source>
</evidence>
<dbReference type="OMA" id="AHPWIAN"/>
<dbReference type="SUPFAM" id="SSF56112">
    <property type="entry name" value="Protein kinase-like (PK-like)"/>
    <property type="match status" value="1"/>
</dbReference>
<gene>
    <name evidence="13" type="ORF">FVE85_5895</name>
</gene>
<proteinExistence type="inferred from homology"/>
<keyword evidence="3 13" id="KW-0418">Kinase</keyword>
<dbReference type="PANTHER" id="PTHR48013:SF9">
    <property type="entry name" value="DUAL SPECIFICITY MITOGEN-ACTIVATED PROTEIN KINASE KINASE 5"/>
    <property type="match status" value="1"/>
</dbReference>
<evidence type="ECO:0000313" key="14">
    <source>
        <dbReference type="Proteomes" id="UP000324585"/>
    </source>
</evidence>
<evidence type="ECO:0000256" key="1">
    <source>
        <dbReference type="ARBA" id="ARBA00022679"/>
    </source>
</evidence>
<feature type="compositionally biased region" description="Polar residues" evidence="11">
    <location>
        <begin position="64"/>
        <end position="78"/>
    </location>
</feature>
<comment type="catalytic activity">
    <reaction evidence="9">
        <text>L-tyrosyl-[protein] + ATP = O-phospho-L-tyrosyl-[protein] + ADP + H(+)</text>
        <dbReference type="Rhea" id="RHEA:10596"/>
        <dbReference type="Rhea" id="RHEA-COMP:10136"/>
        <dbReference type="Rhea" id="RHEA-COMP:20101"/>
        <dbReference type="ChEBI" id="CHEBI:15378"/>
        <dbReference type="ChEBI" id="CHEBI:30616"/>
        <dbReference type="ChEBI" id="CHEBI:46858"/>
        <dbReference type="ChEBI" id="CHEBI:61978"/>
        <dbReference type="ChEBI" id="CHEBI:456216"/>
        <dbReference type="EC" id="2.7.12.2"/>
    </reaction>
</comment>
<dbReference type="EC" id="2.7.12.2" evidence="6"/>
<accession>A0A5J4Z507</accession>
<feature type="region of interest" description="Disordered" evidence="11">
    <location>
        <begin position="52"/>
        <end position="78"/>
    </location>
</feature>
<comment type="similarity">
    <text evidence="5">Belongs to the protein kinase superfamily. STE Ser/Thr protein kinase family. MAP kinase kinase subfamily.</text>
</comment>
<dbReference type="OrthoDB" id="4817at2759"/>
<keyword evidence="14" id="KW-1185">Reference proteome</keyword>
<dbReference type="InterPro" id="IPR011009">
    <property type="entry name" value="Kinase-like_dom_sf"/>
</dbReference>
<evidence type="ECO:0000256" key="8">
    <source>
        <dbReference type="ARBA" id="ARBA00049299"/>
    </source>
</evidence>
<feature type="region of interest" description="Disordered" evidence="11">
    <location>
        <begin position="273"/>
        <end position="317"/>
    </location>
</feature>
<evidence type="ECO:0000259" key="12">
    <source>
        <dbReference type="PROSITE" id="PS50011"/>
    </source>
</evidence>
<evidence type="ECO:0000256" key="2">
    <source>
        <dbReference type="ARBA" id="ARBA00022741"/>
    </source>
</evidence>
<feature type="compositionally biased region" description="Polar residues" evidence="11">
    <location>
        <begin position="278"/>
        <end position="302"/>
    </location>
</feature>
<evidence type="ECO:0000256" key="3">
    <source>
        <dbReference type="ARBA" id="ARBA00022777"/>
    </source>
</evidence>
<keyword evidence="4 10" id="KW-0067">ATP-binding</keyword>
<feature type="compositionally biased region" description="Basic and acidic residues" evidence="11">
    <location>
        <begin position="160"/>
        <end position="172"/>
    </location>
</feature>
<evidence type="ECO:0000256" key="10">
    <source>
        <dbReference type="PROSITE-ProRule" id="PRU10141"/>
    </source>
</evidence>
<comment type="catalytic activity">
    <reaction evidence="8">
        <text>L-threonyl-[protein] + ATP = O-phospho-L-threonyl-[protein] + ADP + H(+)</text>
        <dbReference type="Rhea" id="RHEA:46608"/>
        <dbReference type="Rhea" id="RHEA-COMP:11060"/>
        <dbReference type="Rhea" id="RHEA-COMP:11605"/>
        <dbReference type="ChEBI" id="CHEBI:15378"/>
        <dbReference type="ChEBI" id="CHEBI:30013"/>
        <dbReference type="ChEBI" id="CHEBI:30616"/>
        <dbReference type="ChEBI" id="CHEBI:61977"/>
        <dbReference type="ChEBI" id="CHEBI:456216"/>
        <dbReference type="EC" id="2.7.12.2"/>
    </reaction>
</comment>
<feature type="region of interest" description="Disordered" evidence="11">
    <location>
        <begin position="131"/>
        <end position="226"/>
    </location>
</feature>
<evidence type="ECO:0000256" key="7">
    <source>
        <dbReference type="ARBA" id="ARBA00049014"/>
    </source>
</evidence>
<sequence>MYIMRAKGNIFLKKFGLGKNSGSNSCDDDVEGNCDSSIQRFLSRDSDGGAGSGFGVSIGSASSTHGPSPSAASQQHNQQRIPLFSPRIGLRSPRQKDVSEAAGCKPATFPSTVIVSPTSVGDAKSVRGPVASLWKSPRSSGTPKSPSGVGTGFISPKEGAIVRESKREESRHSGSRSAPSSSDKPAGLDNSMDSATEARSLFKSRPRGATASKQQSSMVSGTRSPMRDAALARIRQSNRELSLASVREDSAHRLSLEGSLTDSVSQVRINGFAESDNDNQSPAQNGTDTPQKQQQQSVSPRTSGVLRIGRKGKGTKRPVMLSDVGVGTSDILQVGKASEAMFAGSKFTSNDFVISKQGMENTPASLVHLRSKGNSLEDIAPSPHNHVQIDSLHDLEILRVLGQGAGGKVLLGQHVPSGRKLAIKVINVYDEKKREQLIKELQTLMMFTSRFLVRFHNAFYDGKGQVHVALEYMDCGALSDFIKKRGPIPEQWTNYIAYHCLYGLKFLHDSKHLHRDFKTANVLLSAEMKRAKLSDFGLSRAMNGVLSKAQTFVGTMGYMSPERLSGSPYTYASDIWGLGVSLAECLLGKYPWQNVKPQVYFDYIEAADTEPLLPPGVYSEPCEDFIFRCCHPDPAVRPRVDALLAHPWIANVKRDHAAFGAFLRGDASSIS</sequence>
<feature type="domain" description="Protein kinase" evidence="12">
    <location>
        <begin position="395"/>
        <end position="649"/>
    </location>
</feature>
<dbReference type="Proteomes" id="UP000324585">
    <property type="component" value="Unassembled WGS sequence"/>
</dbReference>
<evidence type="ECO:0000256" key="5">
    <source>
        <dbReference type="ARBA" id="ARBA00038035"/>
    </source>
</evidence>
<dbReference type="Gene3D" id="3.30.200.20">
    <property type="entry name" value="Phosphorylase Kinase, domain 1"/>
    <property type="match status" value="1"/>
</dbReference>
<organism evidence="13 14">
    <name type="scientific">Porphyridium purpureum</name>
    <name type="common">Red alga</name>
    <name type="synonym">Porphyridium cruentum</name>
    <dbReference type="NCBI Taxonomy" id="35688"/>
    <lineage>
        <taxon>Eukaryota</taxon>
        <taxon>Rhodophyta</taxon>
        <taxon>Bangiophyceae</taxon>
        <taxon>Porphyridiales</taxon>
        <taxon>Porphyridiaceae</taxon>
        <taxon>Porphyridium</taxon>
    </lineage>
</organism>
<dbReference type="GO" id="GO:0005524">
    <property type="term" value="F:ATP binding"/>
    <property type="evidence" value="ECO:0007669"/>
    <property type="project" value="UniProtKB-UniRule"/>
</dbReference>
<dbReference type="PANTHER" id="PTHR48013">
    <property type="entry name" value="DUAL SPECIFICITY MITOGEN-ACTIVATED PROTEIN KINASE KINASE 5-RELATED"/>
    <property type="match status" value="1"/>
</dbReference>
<dbReference type="InterPro" id="IPR017441">
    <property type="entry name" value="Protein_kinase_ATP_BS"/>
</dbReference>
<dbReference type="Pfam" id="PF00069">
    <property type="entry name" value="Pkinase"/>
    <property type="match status" value="1"/>
</dbReference>